<organism evidence="1">
    <name type="scientific">Ectopseudomonas oleovorans</name>
    <name type="common">Pseudomonas oleovorans</name>
    <dbReference type="NCBI Taxonomy" id="301"/>
    <lineage>
        <taxon>Bacteria</taxon>
        <taxon>Pseudomonadati</taxon>
        <taxon>Pseudomonadota</taxon>
        <taxon>Gammaproteobacteria</taxon>
        <taxon>Pseudomonadales</taxon>
        <taxon>Pseudomonadaceae</taxon>
        <taxon>Ectopseudomonas</taxon>
    </lineage>
</organism>
<proteinExistence type="predicted"/>
<reference evidence="1" key="1">
    <citation type="submission" date="2018-11" db="EMBL/GenBank/DDBJ databases">
        <authorList>
            <consortium name="Genoscope - CEA"/>
            <person name="William W."/>
        </authorList>
    </citation>
    <scope>NUCLEOTIDE SEQUENCE [LARGE SCALE GENOMIC DNA]</scope>
    <source>
        <strain evidence="1">T9AD</strain>
    </source>
</reference>
<dbReference type="AlphaFoldDB" id="A0A653AXW9"/>
<sequence length="111" mass="12164">MAEFESCVVPFPFQRRPLHECERFPLPSDAAAELRGVMLGNLLDQVAEPDGLQPADLRVRIAAYSALALLDEMVVLYRRALSEVRGGAPRSNAKHQPGHGSSTVERAEGRP</sequence>
<dbReference type="RefSeq" id="WP_244185490.1">
    <property type="nucleotide sequence ID" value="NZ_QASO01000005.1"/>
</dbReference>
<accession>A0A653AXW9</accession>
<gene>
    <name evidence="1" type="ORF">POT9AD_0239</name>
</gene>
<protein>
    <submittedName>
        <fullName evidence="1">Uncharacterized protein</fullName>
    </submittedName>
</protein>
<dbReference type="EMBL" id="LR130779">
    <property type="protein sequence ID" value="VDN61230.1"/>
    <property type="molecule type" value="Genomic_DNA"/>
</dbReference>
<name>A0A653AXW9_ECTOL</name>
<evidence type="ECO:0000313" key="1">
    <source>
        <dbReference type="EMBL" id="VDN61230.1"/>
    </source>
</evidence>